<evidence type="ECO:0000256" key="2">
    <source>
        <dbReference type="ARBA" id="ARBA00004922"/>
    </source>
</evidence>
<keyword evidence="5 8" id="KW-0256">Endoplasmic reticulum</keyword>
<evidence type="ECO:0000256" key="4">
    <source>
        <dbReference type="ARBA" id="ARBA00022692"/>
    </source>
</evidence>
<evidence type="ECO:0000256" key="8">
    <source>
        <dbReference type="RuleBase" id="RU361136"/>
    </source>
</evidence>
<protein>
    <recommendedName>
        <fullName evidence="8">Dolichyl-diphosphooligosaccharide--protein glycosyltransferase subunit OST2</fullName>
        <shortName evidence="8">Oligosaccharyl transferase subunit OST2</shortName>
    </recommendedName>
</protein>
<comment type="function">
    <text evidence="8">Subunit of the oligosaccharyl transferase (OST) complex that catalyzes the initial transfer of a defined glycan (Glc(3)Man(9)GlcNAc(2) in eukaryotes) from the lipid carrier dolichol-pyrophosphate to an asparagine residue within an Asn-X-Ser/Thr consensus motif in nascent polypeptide chains, the first step in protein N-glycosylation. N-glycosylation occurs cotranslationally and the complex associates with the Sec61 complex at the channel-forming translocon complex that mediates protein translocation across the endoplasmic reticulum (ER). All subunits are required for a maximal enzyme activity.</text>
</comment>
<keyword evidence="6 8" id="KW-1133">Transmembrane helix</keyword>
<dbReference type="STRING" id="252740.A0A423VJW7"/>
<dbReference type="GO" id="GO:0008250">
    <property type="term" value="C:oligosaccharyltransferase complex"/>
    <property type="evidence" value="ECO:0007669"/>
    <property type="project" value="InterPro"/>
</dbReference>
<comment type="subunit">
    <text evidence="8">Component of the oligosaccharyltransferase (OST) complex.</text>
</comment>
<reference evidence="9 10" key="1">
    <citation type="submission" date="2015-09" db="EMBL/GenBank/DDBJ databases">
        <title>Host preference determinants of Valsa canker pathogens revealed by comparative genomics.</title>
        <authorList>
            <person name="Yin Z."/>
            <person name="Huang L."/>
        </authorList>
    </citation>
    <scope>NUCLEOTIDE SEQUENCE [LARGE SCALE GENOMIC DNA]</scope>
    <source>
        <strain evidence="9 10">YSFL</strain>
    </source>
</reference>
<comment type="subcellular location">
    <subcellularLocation>
        <location evidence="1 8">Endoplasmic reticulum membrane</location>
        <topology evidence="1 8">Multi-pass membrane protein</topology>
    </subcellularLocation>
</comment>
<dbReference type="PANTHER" id="PTHR10705:SF0">
    <property type="entry name" value="DOLICHYL-DIPHOSPHOOLIGOSACCHARIDE--PROTEIN GLYCOSYLTRANSFERASE SUBUNIT DAD1"/>
    <property type="match status" value="1"/>
</dbReference>
<feature type="transmembrane region" description="Helical" evidence="8">
    <location>
        <begin position="64"/>
        <end position="85"/>
    </location>
</feature>
<dbReference type="PIRSF" id="PIRSF005588">
    <property type="entry name" value="DAD"/>
    <property type="match status" value="1"/>
</dbReference>
<proteinExistence type="inferred from homology"/>
<keyword evidence="10" id="KW-1185">Reference proteome</keyword>
<evidence type="ECO:0000313" key="10">
    <source>
        <dbReference type="Proteomes" id="UP000284375"/>
    </source>
</evidence>
<comment type="pathway">
    <text evidence="2 8">Protein modification; protein glycosylation.</text>
</comment>
<dbReference type="InterPro" id="IPR003038">
    <property type="entry name" value="DAD/Ost2"/>
</dbReference>
<dbReference type="Pfam" id="PF02109">
    <property type="entry name" value="DAD"/>
    <property type="match status" value="1"/>
</dbReference>
<organism evidence="9 10">
    <name type="scientific">Cytospora chrysosperma</name>
    <name type="common">Cytospora canker fungus</name>
    <name type="synonym">Sphaeria chrysosperma</name>
    <dbReference type="NCBI Taxonomy" id="252740"/>
    <lineage>
        <taxon>Eukaryota</taxon>
        <taxon>Fungi</taxon>
        <taxon>Dikarya</taxon>
        <taxon>Ascomycota</taxon>
        <taxon>Pezizomycotina</taxon>
        <taxon>Sordariomycetes</taxon>
        <taxon>Sordariomycetidae</taxon>
        <taxon>Diaporthales</taxon>
        <taxon>Cytosporaceae</taxon>
        <taxon>Cytospora</taxon>
    </lineage>
</organism>
<evidence type="ECO:0000256" key="5">
    <source>
        <dbReference type="ARBA" id="ARBA00022824"/>
    </source>
</evidence>
<sequence length="151" mass="16156">MAPKKNAAAAPGSAAAEIPGAAAQAKATKAAKAAASHSPAAQLTQVGDKVWNHYLKTTGHQTRLIDAFLVFLMAVGAIQFVYYVLIAKDPFNAFLAGFAATVGQFVLTVSLRMQTDAQNKSDFPKITPERSFADYVFGSLILHFFCVNYIN</sequence>
<evidence type="ECO:0000313" key="9">
    <source>
        <dbReference type="EMBL" id="ROV91285.1"/>
    </source>
</evidence>
<name>A0A423VJW7_CYTCH</name>
<dbReference type="OrthoDB" id="445566at2759"/>
<dbReference type="EMBL" id="LJZO01000044">
    <property type="protein sequence ID" value="ROV91285.1"/>
    <property type="molecule type" value="Genomic_DNA"/>
</dbReference>
<comment type="similarity">
    <text evidence="3 8">Belongs to the DAD/OST2 family.</text>
</comment>
<keyword evidence="7 8" id="KW-0472">Membrane</keyword>
<comment type="caution">
    <text evidence="9">The sequence shown here is derived from an EMBL/GenBank/DDBJ whole genome shotgun (WGS) entry which is preliminary data.</text>
</comment>
<evidence type="ECO:0000256" key="3">
    <source>
        <dbReference type="ARBA" id="ARBA00009386"/>
    </source>
</evidence>
<evidence type="ECO:0000256" key="7">
    <source>
        <dbReference type="ARBA" id="ARBA00023136"/>
    </source>
</evidence>
<feature type="transmembrane region" description="Helical" evidence="8">
    <location>
        <begin position="91"/>
        <end position="111"/>
    </location>
</feature>
<gene>
    <name evidence="9" type="ORF">VSDG_07756</name>
</gene>
<dbReference type="PANTHER" id="PTHR10705">
    <property type="entry name" value="DOLICHYL-DIPHOSPHOOLIGOSACCHARIDE--PROTEIN GLYCOSYLTRANSFERASE SUBUNIT DAD1"/>
    <property type="match status" value="1"/>
</dbReference>
<evidence type="ECO:0000256" key="1">
    <source>
        <dbReference type="ARBA" id="ARBA00004477"/>
    </source>
</evidence>
<dbReference type="AlphaFoldDB" id="A0A423VJW7"/>
<keyword evidence="4 8" id="KW-0812">Transmembrane</keyword>
<comment type="caution">
    <text evidence="8">Lacks conserved residue(s) required for the propagation of feature annotation.</text>
</comment>
<dbReference type="UniPathway" id="UPA00378"/>
<dbReference type="GO" id="GO:0006487">
    <property type="term" value="P:protein N-linked glycosylation"/>
    <property type="evidence" value="ECO:0007669"/>
    <property type="project" value="TreeGrafter"/>
</dbReference>
<dbReference type="Proteomes" id="UP000284375">
    <property type="component" value="Unassembled WGS sequence"/>
</dbReference>
<evidence type="ECO:0000256" key="6">
    <source>
        <dbReference type="ARBA" id="ARBA00022989"/>
    </source>
</evidence>
<accession>A0A423VJW7</accession>